<protein>
    <submittedName>
        <fullName evidence="8">Fusaric acid resistance protein</fullName>
    </submittedName>
</protein>
<accession>A0A1J0EKF2</accession>
<evidence type="ECO:0000256" key="1">
    <source>
        <dbReference type="ARBA" id="ARBA00004651"/>
    </source>
</evidence>
<feature type="transmembrane region" description="Helical" evidence="7">
    <location>
        <begin position="444"/>
        <end position="461"/>
    </location>
</feature>
<evidence type="ECO:0000256" key="2">
    <source>
        <dbReference type="ARBA" id="ARBA00022448"/>
    </source>
</evidence>
<feature type="transmembrane region" description="Helical" evidence="7">
    <location>
        <begin position="392"/>
        <end position="409"/>
    </location>
</feature>
<evidence type="ECO:0000256" key="4">
    <source>
        <dbReference type="ARBA" id="ARBA00022692"/>
    </source>
</evidence>
<dbReference type="Pfam" id="PF04632">
    <property type="entry name" value="FUSC"/>
    <property type="match status" value="1"/>
</dbReference>
<evidence type="ECO:0000256" key="6">
    <source>
        <dbReference type="ARBA" id="ARBA00023136"/>
    </source>
</evidence>
<proteinExistence type="predicted"/>
<feature type="transmembrane region" description="Helical" evidence="7">
    <location>
        <begin position="416"/>
        <end position="438"/>
    </location>
</feature>
<keyword evidence="4 7" id="KW-0812">Transmembrane</keyword>
<dbReference type="AlphaFoldDB" id="A0A1J0EKF2"/>
<evidence type="ECO:0000256" key="7">
    <source>
        <dbReference type="SAM" id="Phobius"/>
    </source>
</evidence>
<keyword evidence="5 7" id="KW-1133">Transmembrane helix</keyword>
<dbReference type="PANTHER" id="PTHR30509">
    <property type="entry name" value="P-HYDROXYBENZOIC ACID EFFLUX PUMP SUBUNIT-RELATED"/>
    <property type="match status" value="1"/>
</dbReference>
<dbReference type="RefSeq" id="WP_071552509.1">
    <property type="nucleotide sequence ID" value="NZ_CP017886.1"/>
</dbReference>
<dbReference type="OrthoDB" id="9807111at2"/>
<keyword evidence="2" id="KW-0813">Transport</keyword>
<comment type="subcellular location">
    <subcellularLocation>
        <location evidence="1">Cell membrane</location>
        <topology evidence="1">Multi-pass membrane protein</topology>
    </subcellularLocation>
</comment>
<feature type="transmembrane region" description="Helical" evidence="7">
    <location>
        <begin position="61"/>
        <end position="79"/>
    </location>
</feature>
<reference evidence="9" key="1">
    <citation type="submission" date="2016-10" db="EMBL/GenBank/DDBJ databases">
        <title>Pseudomonas frederiksbergensis ERGS4:02 complete genome.</title>
        <authorList>
            <person name="Kumar R."/>
            <person name="Acharya V."/>
            <person name="Singh D."/>
        </authorList>
    </citation>
    <scope>NUCLEOTIDE SEQUENCE [LARGE SCALE GENOMIC DNA]</scope>
    <source>
        <strain evidence="9">ERGS4:02</strain>
    </source>
</reference>
<dbReference type="EMBL" id="CP017886">
    <property type="protein sequence ID" value="APC16602.1"/>
    <property type="molecule type" value="Genomic_DNA"/>
</dbReference>
<dbReference type="PANTHER" id="PTHR30509:SF9">
    <property type="entry name" value="MULTIDRUG RESISTANCE PROTEIN MDTO"/>
    <property type="match status" value="1"/>
</dbReference>
<dbReference type="Proteomes" id="UP000182567">
    <property type="component" value="Chromosome"/>
</dbReference>
<evidence type="ECO:0000313" key="8">
    <source>
        <dbReference type="EMBL" id="APC16602.1"/>
    </source>
</evidence>
<feature type="transmembrane region" description="Helical" evidence="7">
    <location>
        <begin position="14"/>
        <end position="34"/>
    </location>
</feature>
<feature type="transmembrane region" description="Helical" evidence="7">
    <location>
        <begin position="500"/>
        <end position="520"/>
    </location>
</feature>
<keyword evidence="6 7" id="KW-0472">Membrane</keyword>
<gene>
    <name evidence="8" type="ORF">BLL42_13005</name>
</gene>
<dbReference type="GeneID" id="46909169"/>
<sequence length="693" mass="77085">MNGFFSGIPPARDWFYGVRTFAASMIALYIAMLMQMPRPYWAMATVYIVSSPFVGPTSSKALYRAIGTFTGAAAALLFVPMFVQSPYVLVLVIALWTGILLFLSMHLRTANNYALMLAGYTLPLIALPVVDNPLAVWDVAEARTEEIFLGIVCAAVVGSMFWPRRLAPVFDDAVSKWFSDAVTYSQRFLTRNVQPDEVSALRASMVATFNSLELMIGQLPHEGARPQTVRNTKELRGRMIHLLPVVDALDDALYALQRRTPELVDKFAPLLAATIDWLDRTDASVERWQALRHQLEALQPSFDALDDRKPLLFSNALYRLGEWIDLWQDLRSLQEAIRCESQDNWRAVYRHWRLGRLTPFLDRGLMLYSAASTVLAIIVASVLWILLGWTDGGSAVILAAVACSFFAAMDDPAPQIYRFFFWTAMSVLFASLYLFLILPNLHDFPMLVLAFAIPFICVGTLTVQPRFYLGMLLTIVNTSSFISIQGAYDADFLSFANANLAGPIGLLFAFIWTLVARPFGSELAAKRLTRFSWRDIVGMTEPANLAEHRHLGVQMLDRLMQHLPRLAMTGQDTGIALREVRVALNLLDLLAYAPRVSGVPNILLRQVVAEVGEYFKACLKAGERLPAPAPLLMTLDRTRRALNGQGLQGDGETRLHLLHALAGLRLALLPGVEFIGGSEADERFPQGIDGAPL</sequence>
<evidence type="ECO:0000256" key="5">
    <source>
        <dbReference type="ARBA" id="ARBA00022989"/>
    </source>
</evidence>
<name>A0A1J0EKF2_9PSED</name>
<dbReference type="GO" id="GO:0005886">
    <property type="term" value="C:plasma membrane"/>
    <property type="evidence" value="ECO:0007669"/>
    <property type="project" value="UniProtKB-SubCell"/>
</dbReference>
<evidence type="ECO:0000256" key="3">
    <source>
        <dbReference type="ARBA" id="ARBA00022475"/>
    </source>
</evidence>
<feature type="transmembrane region" description="Helical" evidence="7">
    <location>
        <begin position="365"/>
        <end position="386"/>
    </location>
</feature>
<dbReference type="InterPro" id="IPR006726">
    <property type="entry name" value="PHBA_efflux_AaeB/fusaric-R"/>
</dbReference>
<feature type="transmembrane region" description="Helical" evidence="7">
    <location>
        <begin position="110"/>
        <end position="127"/>
    </location>
</feature>
<evidence type="ECO:0000313" key="9">
    <source>
        <dbReference type="Proteomes" id="UP000182567"/>
    </source>
</evidence>
<dbReference type="GO" id="GO:0022857">
    <property type="term" value="F:transmembrane transporter activity"/>
    <property type="evidence" value="ECO:0007669"/>
    <property type="project" value="InterPro"/>
</dbReference>
<feature type="transmembrane region" description="Helical" evidence="7">
    <location>
        <begin position="147"/>
        <end position="163"/>
    </location>
</feature>
<organism evidence="8 9">
    <name type="scientific">Pseudomonas frederiksbergensis</name>
    <dbReference type="NCBI Taxonomy" id="104087"/>
    <lineage>
        <taxon>Bacteria</taxon>
        <taxon>Pseudomonadati</taxon>
        <taxon>Pseudomonadota</taxon>
        <taxon>Gammaproteobacteria</taxon>
        <taxon>Pseudomonadales</taxon>
        <taxon>Pseudomonadaceae</taxon>
        <taxon>Pseudomonas</taxon>
    </lineage>
</organism>
<keyword evidence="3" id="KW-1003">Cell membrane</keyword>
<feature type="transmembrane region" description="Helical" evidence="7">
    <location>
        <begin position="85"/>
        <end position="103"/>
    </location>
</feature>